<evidence type="ECO:0000256" key="5">
    <source>
        <dbReference type="ARBA" id="ARBA00022847"/>
    </source>
</evidence>
<gene>
    <name evidence="11" type="ORF">GGQ86_002730</name>
    <name evidence="10" type="ORF">XFLAVUS301_26480</name>
</gene>
<keyword evidence="6 8" id="KW-1133">Transmembrane helix</keyword>
<evidence type="ECO:0000256" key="2">
    <source>
        <dbReference type="ARBA" id="ARBA00022448"/>
    </source>
</evidence>
<feature type="transmembrane region" description="Helical" evidence="8">
    <location>
        <begin position="313"/>
        <end position="333"/>
    </location>
</feature>
<feature type="transmembrane region" description="Helical" evidence="8">
    <location>
        <begin position="165"/>
        <end position="188"/>
    </location>
</feature>
<dbReference type="InterPro" id="IPR051084">
    <property type="entry name" value="H+-coupled_symporters"/>
</dbReference>
<reference evidence="11 13" key="2">
    <citation type="submission" date="2023-07" db="EMBL/GenBank/DDBJ databases">
        <title>Genomic Encyclopedia of Type Strains, Phase IV (KMG-IV): sequencing the most valuable type-strain genomes for metagenomic binning, comparative biology and taxonomic classification.</title>
        <authorList>
            <person name="Goeker M."/>
        </authorList>
    </citation>
    <scope>NUCLEOTIDE SEQUENCE [LARGE SCALE GENOMIC DNA]</scope>
    <source>
        <strain evidence="11 13">DSM 338</strain>
    </source>
</reference>
<keyword evidence="3" id="KW-1003">Cell membrane</keyword>
<dbReference type="Gene3D" id="1.20.1250.20">
    <property type="entry name" value="MFS general substrate transporter like domains"/>
    <property type="match status" value="1"/>
</dbReference>
<keyword evidence="13" id="KW-1185">Reference proteome</keyword>
<feature type="transmembrane region" description="Helical" evidence="8">
    <location>
        <begin position="339"/>
        <end position="364"/>
    </location>
</feature>
<dbReference type="EMBL" id="BSDO01000003">
    <property type="protein sequence ID" value="GLI22974.1"/>
    <property type="molecule type" value="Genomic_DNA"/>
</dbReference>
<feature type="transmembrane region" description="Helical" evidence="8">
    <location>
        <begin position="248"/>
        <end position="269"/>
    </location>
</feature>
<keyword evidence="4 8" id="KW-0812">Transmembrane</keyword>
<sequence length="435" mass="45582">MSSITRTDAGGVSDGATPQGVPVLSRRLMAAGMLGNVLEWYDFAVYGFLASIFARNFFPENSPTAAMLSVFGVFAASFLMRPLGSVLFGHIGDRLGRRAALMSSAALMSISTFCVGLLPTYETAGVFSAVLLLMLRLAQGLSVGGEYMTSAVFLAENAQVRWRGAVTSLVIVGCNGGMLLGSAVGALVSGLMSADDLAAWGWRIPFLLGCLLGGFALVLRRTVARDVKPVHRPSLPVVEAFRENGGGILRATLINIVLGIAYYLSFVYLTTWLQQVDHFTPHVALELNAVSMAVVMAACLGFAALSDRIGRKPLIVGGFLCLAVFTWPLFLLLHSGSAGLALLGQLGFAVIVSIYGGPIAVALVEMFPRHTRCTAVGLSWNLGLGLGGGTAPMVAVLLVSLTGDAMAPAFYMIAGGVVAFLAALGLKETRGQPLD</sequence>
<dbReference type="GO" id="GO:0015293">
    <property type="term" value="F:symporter activity"/>
    <property type="evidence" value="ECO:0007669"/>
    <property type="project" value="UniProtKB-KW"/>
</dbReference>
<dbReference type="SUPFAM" id="SSF103473">
    <property type="entry name" value="MFS general substrate transporter"/>
    <property type="match status" value="1"/>
</dbReference>
<dbReference type="InterPro" id="IPR020846">
    <property type="entry name" value="MFS_dom"/>
</dbReference>
<dbReference type="EMBL" id="JAVDPY010000004">
    <property type="protein sequence ID" value="MDR6334254.1"/>
    <property type="molecule type" value="Genomic_DNA"/>
</dbReference>
<dbReference type="GO" id="GO:0005886">
    <property type="term" value="C:plasma membrane"/>
    <property type="evidence" value="ECO:0007669"/>
    <property type="project" value="UniProtKB-SubCell"/>
</dbReference>
<dbReference type="RefSeq" id="WP_281807880.1">
    <property type="nucleotide sequence ID" value="NZ_BSDO01000003.1"/>
</dbReference>
<dbReference type="InterPro" id="IPR036259">
    <property type="entry name" value="MFS_trans_sf"/>
</dbReference>
<evidence type="ECO:0000259" key="9">
    <source>
        <dbReference type="PROSITE" id="PS50850"/>
    </source>
</evidence>
<keyword evidence="2" id="KW-0813">Transport</keyword>
<feature type="transmembrane region" description="Helical" evidence="8">
    <location>
        <begin position="376"/>
        <end position="399"/>
    </location>
</feature>
<feature type="transmembrane region" description="Helical" evidence="8">
    <location>
        <begin position="34"/>
        <end position="54"/>
    </location>
</feature>
<dbReference type="GeneID" id="95763430"/>
<evidence type="ECO:0000256" key="6">
    <source>
        <dbReference type="ARBA" id="ARBA00022989"/>
    </source>
</evidence>
<reference evidence="10" key="1">
    <citation type="submission" date="2022-12" db="EMBL/GenBank/DDBJ databases">
        <title>Reference genome sequencing for broad-spectrum identification of bacterial and archaeal isolates by mass spectrometry.</title>
        <authorList>
            <person name="Sekiguchi Y."/>
            <person name="Tourlousse D.M."/>
        </authorList>
    </citation>
    <scope>NUCLEOTIDE SEQUENCE</scope>
    <source>
        <strain evidence="10">301</strain>
    </source>
</reference>
<feature type="transmembrane region" description="Helical" evidence="8">
    <location>
        <begin position="200"/>
        <end position="219"/>
    </location>
</feature>
<evidence type="ECO:0000313" key="12">
    <source>
        <dbReference type="Proteomes" id="UP001144397"/>
    </source>
</evidence>
<dbReference type="AlphaFoldDB" id="A0A9W6CPF6"/>
<dbReference type="PROSITE" id="PS50850">
    <property type="entry name" value="MFS"/>
    <property type="match status" value="1"/>
</dbReference>
<keyword evidence="5" id="KW-0769">Symport</keyword>
<evidence type="ECO:0000313" key="13">
    <source>
        <dbReference type="Proteomes" id="UP001245370"/>
    </source>
</evidence>
<protein>
    <submittedName>
        <fullName evidence="10 11">MFS transporter</fullName>
    </submittedName>
</protein>
<keyword evidence="7 8" id="KW-0472">Membrane</keyword>
<organism evidence="10 12">
    <name type="scientific">Xanthobacter flavus</name>
    <dbReference type="NCBI Taxonomy" id="281"/>
    <lineage>
        <taxon>Bacteria</taxon>
        <taxon>Pseudomonadati</taxon>
        <taxon>Pseudomonadota</taxon>
        <taxon>Alphaproteobacteria</taxon>
        <taxon>Hyphomicrobiales</taxon>
        <taxon>Xanthobacteraceae</taxon>
        <taxon>Xanthobacter</taxon>
    </lineage>
</organism>
<feature type="transmembrane region" description="Helical" evidence="8">
    <location>
        <begin position="289"/>
        <end position="306"/>
    </location>
</feature>
<feature type="transmembrane region" description="Helical" evidence="8">
    <location>
        <begin position="405"/>
        <end position="426"/>
    </location>
</feature>
<feature type="transmembrane region" description="Helical" evidence="8">
    <location>
        <begin position="124"/>
        <end position="144"/>
    </location>
</feature>
<dbReference type="InterPro" id="IPR011701">
    <property type="entry name" value="MFS"/>
</dbReference>
<name>A0A9W6CPF6_XANFL</name>
<feature type="domain" description="Major facilitator superfamily (MFS) profile" evidence="9">
    <location>
        <begin position="28"/>
        <end position="432"/>
    </location>
</feature>
<dbReference type="Proteomes" id="UP001245370">
    <property type="component" value="Unassembled WGS sequence"/>
</dbReference>
<proteinExistence type="predicted"/>
<accession>A0A9W6CPF6</accession>
<comment type="caution">
    <text evidence="10">The sequence shown here is derived from an EMBL/GenBank/DDBJ whole genome shotgun (WGS) entry which is preliminary data.</text>
</comment>
<dbReference type="Pfam" id="PF07690">
    <property type="entry name" value="MFS_1"/>
    <property type="match status" value="1"/>
</dbReference>
<dbReference type="PANTHER" id="PTHR43528:SF1">
    <property type="entry name" value="ALPHA-KETOGLUTARATE PERMEASE"/>
    <property type="match status" value="1"/>
</dbReference>
<feature type="transmembrane region" description="Helical" evidence="8">
    <location>
        <begin position="66"/>
        <end position="88"/>
    </location>
</feature>
<dbReference type="Proteomes" id="UP001144397">
    <property type="component" value="Unassembled WGS sequence"/>
</dbReference>
<feature type="transmembrane region" description="Helical" evidence="8">
    <location>
        <begin position="100"/>
        <end position="118"/>
    </location>
</feature>
<evidence type="ECO:0000256" key="7">
    <source>
        <dbReference type="ARBA" id="ARBA00023136"/>
    </source>
</evidence>
<evidence type="ECO:0000313" key="10">
    <source>
        <dbReference type="EMBL" id="GLI22974.1"/>
    </source>
</evidence>
<dbReference type="PANTHER" id="PTHR43528">
    <property type="entry name" value="ALPHA-KETOGLUTARATE PERMEASE"/>
    <property type="match status" value="1"/>
</dbReference>
<evidence type="ECO:0000256" key="3">
    <source>
        <dbReference type="ARBA" id="ARBA00022475"/>
    </source>
</evidence>
<evidence type="ECO:0000256" key="8">
    <source>
        <dbReference type="SAM" id="Phobius"/>
    </source>
</evidence>
<comment type="subcellular location">
    <subcellularLocation>
        <location evidence="1">Cell membrane</location>
        <topology evidence="1">Multi-pass membrane protein</topology>
    </subcellularLocation>
</comment>
<evidence type="ECO:0000256" key="4">
    <source>
        <dbReference type="ARBA" id="ARBA00022692"/>
    </source>
</evidence>
<evidence type="ECO:0000313" key="11">
    <source>
        <dbReference type="EMBL" id="MDR6334254.1"/>
    </source>
</evidence>
<evidence type="ECO:0000256" key="1">
    <source>
        <dbReference type="ARBA" id="ARBA00004651"/>
    </source>
</evidence>